<keyword evidence="2" id="KW-1185">Reference proteome</keyword>
<reference evidence="1 2" key="1">
    <citation type="submission" date="2019-09" db="EMBL/GenBank/DDBJ databases">
        <title>Nocardioides panacisoli sp. nov., isolated from the soil of a ginseng field.</title>
        <authorList>
            <person name="Cho C."/>
        </authorList>
    </citation>
    <scope>NUCLEOTIDE SEQUENCE [LARGE SCALE GENOMIC DNA]</scope>
    <source>
        <strain evidence="1 2">BN130099</strain>
    </source>
</reference>
<evidence type="ECO:0000313" key="1">
    <source>
        <dbReference type="EMBL" id="KAA1416005.1"/>
    </source>
</evidence>
<protein>
    <submittedName>
        <fullName evidence="1">Uncharacterized protein</fullName>
    </submittedName>
</protein>
<reference evidence="1 2" key="2">
    <citation type="submission" date="2019-09" db="EMBL/GenBank/DDBJ databases">
        <authorList>
            <person name="Jin C."/>
        </authorList>
    </citation>
    <scope>NUCLEOTIDE SEQUENCE [LARGE SCALE GENOMIC DNA]</scope>
    <source>
        <strain evidence="1 2">BN130099</strain>
    </source>
</reference>
<organism evidence="1 2">
    <name type="scientific">Nocardioides humilatus</name>
    <dbReference type="NCBI Taxonomy" id="2607660"/>
    <lineage>
        <taxon>Bacteria</taxon>
        <taxon>Bacillati</taxon>
        <taxon>Actinomycetota</taxon>
        <taxon>Actinomycetes</taxon>
        <taxon>Propionibacteriales</taxon>
        <taxon>Nocardioidaceae</taxon>
        <taxon>Nocardioides</taxon>
    </lineage>
</organism>
<sequence>MTEEPVVAALDGNVPAPTGIASIDSVLDLVAGLDARPLEEHADVFETAHSELRRALDDPELGAAEASPAQSA</sequence>
<name>A0A5B1L662_9ACTN</name>
<dbReference type="Proteomes" id="UP000325003">
    <property type="component" value="Unassembled WGS sequence"/>
</dbReference>
<comment type="caution">
    <text evidence="1">The sequence shown here is derived from an EMBL/GenBank/DDBJ whole genome shotgun (WGS) entry which is preliminary data.</text>
</comment>
<proteinExistence type="predicted"/>
<gene>
    <name evidence="1" type="ORF">F0U44_20490</name>
</gene>
<accession>A0A5B1L662</accession>
<dbReference type="EMBL" id="VUJV01000008">
    <property type="protein sequence ID" value="KAA1416005.1"/>
    <property type="molecule type" value="Genomic_DNA"/>
</dbReference>
<dbReference type="RefSeq" id="WP_149730231.1">
    <property type="nucleotide sequence ID" value="NZ_VUJV01000008.1"/>
</dbReference>
<dbReference type="AlphaFoldDB" id="A0A5B1L662"/>
<evidence type="ECO:0000313" key="2">
    <source>
        <dbReference type="Proteomes" id="UP000325003"/>
    </source>
</evidence>